<proteinExistence type="predicted"/>
<dbReference type="RefSeq" id="WP_200243870.1">
    <property type="nucleotide sequence ID" value="NZ_NRRV01000230.1"/>
</dbReference>
<keyword evidence="3" id="KW-1185">Reference proteome</keyword>
<organism evidence="2 3">
    <name type="scientific">Thiohalocapsa halophila</name>
    <dbReference type="NCBI Taxonomy" id="69359"/>
    <lineage>
        <taxon>Bacteria</taxon>
        <taxon>Pseudomonadati</taxon>
        <taxon>Pseudomonadota</taxon>
        <taxon>Gammaproteobacteria</taxon>
        <taxon>Chromatiales</taxon>
        <taxon>Chromatiaceae</taxon>
        <taxon>Thiohalocapsa</taxon>
    </lineage>
</organism>
<gene>
    <name evidence="2" type="ORF">CKO31_25710</name>
</gene>
<feature type="transmembrane region" description="Helical" evidence="1">
    <location>
        <begin position="74"/>
        <end position="99"/>
    </location>
</feature>
<reference evidence="2 3" key="1">
    <citation type="journal article" date="2020" name="Microorganisms">
        <title>Osmotic Adaptation and Compatible Solute Biosynthesis of Phototrophic Bacteria as Revealed from Genome Analyses.</title>
        <authorList>
            <person name="Imhoff J.F."/>
            <person name="Rahn T."/>
            <person name="Kunzel S."/>
            <person name="Keller A."/>
            <person name="Neulinger S.C."/>
        </authorList>
    </citation>
    <scope>NUCLEOTIDE SEQUENCE [LARGE SCALE GENOMIC DNA]</scope>
    <source>
        <strain evidence="2 3">DSM 6210</strain>
    </source>
</reference>
<feature type="non-terminal residue" evidence="2">
    <location>
        <position position="137"/>
    </location>
</feature>
<evidence type="ECO:0000256" key="1">
    <source>
        <dbReference type="SAM" id="Phobius"/>
    </source>
</evidence>
<name>A0ABS1CQ45_9GAMM</name>
<sequence>MTTEAPTLFGAGSLGFGLVSPKQRKKRNNRLLVHKSRHALRSQTGDALFGEAEKPKSPEEKQAVNYFRGNTASLGFFAVAYFYPIFTLPAVALAVYACIPIYRRAFISVFKERKLKNDLLNGLVVTGTLATGHFFVA</sequence>
<keyword evidence="1" id="KW-1133">Transmembrane helix</keyword>
<feature type="transmembrane region" description="Helical" evidence="1">
    <location>
        <begin position="119"/>
        <end position="136"/>
    </location>
</feature>
<keyword evidence="1" id="KW-0812">Transmembrane</keyword>
<comment type="caution">
    <text evidence="2">The sequence shown here is derived from an EMBL/GenBank/DDBJ whole genome shotgun (WGS) entry which is preliminary data.</text>
</comment>
<keyword evidence="1" id="KW-0472">Membrane</keyword>
<accession>A0ABS1CQ45</accession>
<protein>
    <submittedName>
        <fullName evidence="2">Uncharacterized protein</fullName>
    </submittedName>
</protein>
<evidence type="ECO:0000313" key="3">
    <source>
        <dbReference type="Proteomes" id="UP000748752"/>
    </source>
</evidence>
<evidence type="ECO:0000313" key="2">
    <source>
        <dbReference type="EMBL" id="MBK1634051.1"/>
    </source>
</evidence>
<dbReference type="EMBL" id="NRRV01000230">
    <property type="protein sequence ID" value="MBK1634051.1"/>
    <property type="molecule type" value="Genomic_DNA"/>
</dbReference>
<dbReference type="Proteomes" id="UP000748752">
    <property type="component" value="Unassembled WGS sequence"/>
</dbReference>